<name>A0A413QL42_9FIRM</name>
<comment type="caution">
    <text evidence="2">The sequence shown here is derived from an EMBL/GenBank/DDBJ whole genome shotgun (WGS) entry which is preliminary data.</text>
</comment>
<proteinExistence type="predicted"/>
<reference evidence="2 3" key="1">
    <citation type="submission" date="2018-08" db="EMBL/GenBank/DDBJ databases">
        <title>A genome reference for cultivated species of the human gut microbiota.</title>
        <authorList>
            <person name="Zou Y."/>
            <person name="Xue W."/>
            <person name="Luo G."/>
        </authorList>
    </citation>
    <scope>NUCLEOTIDE SEQUENCE [LARGE SCALE GENOMIC DNA]</scope>
    <source>
        <strain evidence="2 3">AM46-16</strain>
    </source>
</reference>
<dbReference type="EMBL" id="QSEW01000005">
    <property type="protein sequence ID" value="RHA00386.1"/>
    <property type="molecule type" value="Genomic_DNA"/>
</dbReference>
<organism evidence="2 3">
    <name type="scientific">Dorea formicigenerans</name>
    <dbReference type="NCBI Taxonomy" id="39486"/>
    <lineage>
        <taxon>Bacteria</taxon>
        <taxon>Bacillati</taxon>
        <taxon>Bacillota</taxon>
        <taxon>Clostridia</taxon>
        <taxon>Lachnospirales</taxon>
        <taxon>Lachnospiraceae</taxon>
        <taxon>Dorea</taxon>
    </lineage>
</organism>
<dbReference type="AlphaFoldDB" id="A0A413QL42"/>
<sequence>MTNNGTFVSDIKAKKAYKSLEYYNNVTSEYSNTAYPHLTFQVDSVVEYLQIVNMLSKTKREDFVNGEIIYRGMADKDWKLLPSLGRYDDLSDGQEYNLVNNFLALRPEAFQNLNSNFEILSKMQHYELPTRLLDFTTNPLIALFFACSELANKKDARIVCHRAYVEISKNPIIETICGFYNYFTQEDIKLDDLKISPQKYLRKLYYQKDDKLLIARPFYWNERIQRQAAIFMVFPNRLYDIYGLWAYGGRVDYSHHWENKKYRSSLEIVENEPLKKIYKEGDKRNFDVTHLSITELFNFYEDETNRKQLLTNWETPFKERFEFRSELQAIDLNTMKKEFCSIIIDKRKKNSILQELRTFGIDESYVYPELQYTARKLKKIFYLNFVRKGQSKNRLLFSFT</sequence>
<accession>A0A413QL42</accession>
<evidence type="ECO:0000313" key="2">
    <source>
        <dbReference type="EMBL" id="RHA00386.1"/>
    </source>
</evidence>
<evidence type="ECO:0000259" key="1">
    <source>
        <dbReference type="SMART" id="SM00901"/>
    </source>
</evidence>
<gene>
    <name evidence="2" type="ORF">DW957_06440</name>
</gene>
<dbReference type="InterPro" id="IPR014966">
    <property type="entry name" value="FRG-dom"/>
</dbReference>
<evidence type="ECO:0000313" key="3">
    <source>
        <dbReference type="Proteomes" id="UP000284962"/>
    </source>
</evidence>
<dbReference type="Pfam" id="PF08867">
    <property type="entry name" value="FRG"/>
    <property type="match status" value="1"/>
</dbReference>
<protein>
    <submittedName>
        <fullName evidence="2">FRG domain-containing protein</fullName>
    </submittedName>
</protein>
<dbReference type="SMART" id="SM00901">
    <property type="entry name" value="FRG"/>
    <property type="match status" value="1"/>
</dbReference>
<feature type="domain" description="FRG" evidence="1">
    <location>
        <begin position="64"/>
        <end position="159"/>
    </location>
</feature>
<dbReference type="Proteomes" id="UP000284962">
    <property type="component" value="Unassembled WGS sequence"/>
</dbReference>